<protein>
    <submittedName>
        <fullName evidence="3">Uncharacterized protein</fullName>
    </submittedName>
</protein>
<dbReference type="PANTHER" id="PTHR21566:SF2">
    <property type="entry name" value="CILIA- AND FLAGELLA-ASSOCIATED PROTEIN 251-LIKE-RELATED"/>
    <property type="match status" value="1"/>
</dbReference>
<evidence type="ECO:0000313" key="3">
    <source>
        <dbReference type="EMBL" id="KAF1752363.1"/>
    </source>
</evidence>
<proteinExistence type="predicted"/>
<dbReference type="PANTHER" id="PTHR21566">
    <property type="entry name" value="CILIA- AND FLAGELLA-ASSOCIATED PROTEIN 251-LIKE-RELATED-RELATED"/>
    <property type="match status" value="1"/>
</dbReference>
<dbReference type="EMBL" id="WUAV01000005">
    <property type="protein sequence ID" value="KAF1752363.1"/>
    <property type="molecule type" value="Genomic_DNA"/>
</dbReference>
<dbReference type="KEGG" id="crq:GCK72_018917"/>
<accession>A0A6A5GCH0</accession>
<evidence type="ECO:0000256" key="2">
    <source>
        <dbReference type="SAM" id="MobiDB-lite"/>
    </source>
</evidence>
<reference evidence="3 4" key="1">
    <citation type="submission" date="2019-12" db="EMBL/GenBank/DDBJ databases">
        <title>Chromosome-level assembly of the Caenorhabditis remanei genome.</title>
        <authorList>
            <person name="Teterina A.A."/>
            <person name="Willis J.H."/>
            <person name="Phillips P.C."/>
        </authorList>
    </citation>
    <scope>NUCLEOTIDE SEQUENCE [LARGE SCALE GENOMIC DNA]</scope>
    <source>
        <strain evidence="3 4">PX506</strain>
        <tissue evidence="3">Whole organism</tissue>
    </source>
</reference>
<dbReference type="InterPro" id="IPR007883">
    <property type="entry name" value="DUF713"/>
</dbReference>
<feature type="region of interest" description="Disordered" evidence="2">
    <location>
        <begin position="166"/>
        <end position="191"/>
    </location>
</feature>
<name>A0A6A5GCH0_CAERE</name>
<dbReference type="CTD" id="9824851"/>
<evidence type="ECO:0000313" key="4">
    <source>
        <dbReference type="Proteomes" id="UP000483820"/>
    </source>
</evidence>
<comment type="caution">
    <text evidence="3">The sequence shown here is derived from an EMBL/GenBank/DDBJ whole genome shotgun (WGS) entry which is preliminary data.</text>
</comment>
<evidence type="ECO:0000256" key="1">
    <source>
        <dbReference type="SAM" id="Coils"/>
    </source>
</evidence>
<dbReference type="Pfam" id="PF05218">
    <property type="entry name" value="DUF713"/>
    <property type="match status" value="1"/>
</dbReference>
<organism evidence="3 4">
    <name type="scientific">Caenorhabditis remanei</name>
    <name type="common">Caenorhabditis vulgaris</name>
    <dbReference type="NCBI Taxonomy" id="31234"/>
    <lineage>
        <taxon>Eukaryota</taxon>
        <taxon>Metazoa</taxon>
        <taxon>Ecdysozoa</taxon>
        <taxon>Nematoda</taxon>
        <taxon>Chromadorea</taxon>
        <taxon>Rhabditida</taxon>
        <taxon>Rhabditina</taxon>
        <taxon>Rhabditomorpha</taxon>
        <taxon>Rhabditoidea</taxon>
        <taxon>Rhabditidae</taxon>
        <taxon>Peloderinae</taxon>
        <taxon>Caenorhabditis</taxon>
    </lineage>
</organism>
<sequence length="561" mass="65799">MSLTFSNWDRFYWKYRADADFLISEARKQNVFDFSIEYASGLYENFTTRDEAAIFYNGKVEKVEMNTEDVRNARLMIQQKTQETEVDISNGNKRNTGFSATHSSISYRKSPNVYHSRQNGVTEISIDDQVAGETSSNPQTIHQPASVHVFQVNGDSNTTFNSSIQTLPQQNKSNSRMKDSRSTSTEIRYSNVSSSESSHYNFRSSRECFDEHANVLTGLSNQTEQNSTRKIISENYSPTNYFNEQWDNLQNDRTVKFSGITLTEPMMNLRPKETTYEEPRPYDLNQILFEYNGELKDVTHKTPIAKNTNQSPPQLFQENSFSCDSPGIYNSSFEKEFEKIKKKQAEELEEKKKKRKERQQELEEEIRKMKAETKKRFDILWSCIIAKRRFEEEEEHWKVWIRGSRRNITNFLKRCLEFVDEIETNHGGLRRLDNIDMHELQIETCEILNYIMGTYNTLQYDFEKLESLEQKNPDAMFIRVLMKCLVDVAARVLVIYYSTESLGADVVKFKNLKTEIDNLRSDLIYSTTQLREICRHEDSIGKYENVVFPVLKQNLIIKKFQ</sequence>
<dbReference type="RefSeq" id="XP_003110414.2">
    <property type="nucleotide sequence ID" value="XM_003110366.2"/>
</dbReference>
<dbReference type="AlphaFoldDB" id="A0A6A5GCH0"/>
<feature type="coiled-coil region" evidence="1">
    <location>
        <begin position="334"/>
        <end position="375"/>
    </location>
</feature>
<gene>
    <name evidence="3" type="ORF">GCK72_018917</name>
</gene>
<dbReference type="Proteomes" id="UP000483820">
    <property type="component" value="Chromosome V"/>
</dbReference>
<keyword evidence="1" id="KW-0175">Coiled coil</keyword>
<dbReference type="GeneID" id="9824851"/>